<proteinExistence type="predicted"/>
<dbReference type="AlphaFoldDB" id="A0A1F6Y822"/>
<dbReference type="Gene3D" id="3.30.70.2650">
    <property type="match status" value="1"/>
</dbReference>
<protein>
    <recommendedName>
        <fullName evidence="1">Transcriptional repressor PaaX-like central Cas2-like domain-containing protein</fullName>
    </recommendedName>
</protein>
<organism evidence="2 3">
    <name type="scientific">Candidatus Nomurabacteria bacterium RIFCSPLOWO2_12_FULL_44_11</name>
    <dbReference type="NCBI Taxonomy" id="1801796"/>
    <lineage>
        <taxon>Bacteria</taxon>
        <taxon>Candidatus Nomuraibacteriota</taxon>
    </lineage>
</organism>
<dbReference type="Proteomes" id="UP000178645">
    <property type="component" value="Unassembled WGS sequence"/>
</dbReference>
<feature type="domain" description="Transcriptional repressor PaaX-like central Cas2-like" evidence="1">
    <location>
        <begin position="96"/>
        <end position="172"/>
    </location>
</feature>
<gene>
    <name evidence="2" type="ORF">A3G53_01205</name>
</gene>
<evidence type="ECO:0000313" key="3">
    <source>
        <dbReference type="Proteomes" id="UP000178645"/>
    </source>
</evidence>
<dbReference type="EMBL" id="MFVU01000001">
    <property type="protein sequence ID" value="OGJ02496.1"/>
    <property type="molecule type" value="Genomic_DNA"/>
</dbReference>
<accession>A0A1F6Y822</accession>
<comment type="caution">
    <text evidence="2">The sequence shown here is derived from an EMBL/GenBank/DDBJ whole genome shotgun (WGS) entry which is preliminary data.</text>
</comment>
<evidence type="ECO:0000259" key="1">
    <source>
        <dbReference type="Pfam" id="PF20803"/>
    </source>
</evidence>
<dbReference type="InterPro" id="IPR048846">
    <property type="entry name" value="PaaX-like_central"/>
</dbReference>
<reference evidence="2 3" key="1">
    <citation type="journal article" date="2016" name="Nat. Commun.">
        <title>Thousands of microbial genomes shed light on interconnected biogeochemical processes in an aquifer system.</title>
        <authorList>
            <person name="Anantharaman K."/>
            <person name="Brown C.T."/>
            <person name="Hug L.A."/>
            <person name="Sharon I."/>
            <person name="Castelle C.J."/>
            <person name="Probst A.J."/>
            <person name="Thomas B.C."/>
            <person name="Singh A."/>
            <person name="Wilkins M.J."/>
            <person name="Karaoz U."/>
            <person name="Brodie E.L."/>
            <person name="Williams K.H."/>
            <person name="Hubbard S.S."/>
            <person name="Banfield J.F."/>
        </authorList>
    </citation>
    <scope>NUCLEOTIDE SEQUENCE [LARGE SCALE GENOMIC DNA]</scope>
</reference>
<sequence length="181" mass="21542">MAKRTEYKKIILNLVKNAGRLALDIVAPNAFKFVSTFPKNKRKKLKYYINQKAEQLVAEGFLEIVEENDTQFLQLTKKGGEKLLYYQITTTKKPGRWDGKWRVVIFDVWEKTRVKRNLLREEIKNFGFIQLQRSVWIYPYECGQFIELLKTDLSFGKNIRYMVVESLDFDENLKRRFKLSG</sequence>
<dbReference type="Pfam" id="PF20803">
    <property type="entry name" value="PaaX_M"/>
    <property type="match status" value="1"/>
</dbReference>
<name>A0A1F6Y822_9BACT</name>
<evidence type="ECO:0000313" key="2">
    <source>
        <dbReference type="EMBL" id="OGJ02496.1"/>
    </source>
</evidence>
<dbReference type="SUPFAM" id="SSF143430">
    <property type="entry name" value="TTP0101/SSO1404-like"/>
    <property type="match status" value="1"/>
</dbReference>